<keyword evidence="1" id="KW-0378">Hydrolase</keyword>
<keyword evidence="1" id="KW-0720">Serine protease</keyword>
<accession>A0ABP0G4K2</accession>
<proteinExistence type="inferred from homology"/>
<dbReference type="Proteomes" id="UP001642483">
    <property type="component" value="Unassembled WGS sequence"/>
</dbReference>
<comment type="subcellular location">
    <subcellularLocation>
        <location evidence="1">Peroxisome</location>
    </subcellularLocation>
</comment>
<keyword evidence="3" id="KW-1185">Reference proteome</keyword>
<dbReference type="EC" id="3.4.21.-" evidence="1"/>
<name>A0ABP0G4K2_CLALP</name>
<protein>
    <recommendedName>
        <fullName evidence="1">Peroxisomal leader peptide-processing protease</fullName>
        <ecNumber evidence="1">3.4.21.-</ecNumber>
    </recommendedName>
</protein>
<dbReference type="InterPro" id="IPR043504">
    <property type="entry name" value="Peptidase_S1_PA_chymotrypsin"/>
</dbReference>
<comment type="PTM">
    <text evidence="1">The full-lengh TYSND1 is the active the proteolytic processing of PTS1- and PTS2-proteins and in self-cleavage, and intermolecular self-cleavage of TYSND1 down-regulates its protease activity.</text>
</comment>
<dbReference type="InterPro" id="IPR039245">
    <property type="entry name" value="TYSND1/DEG15"/>
</dbReference>
<dbReference type="InterPro" id="IPR009003">
    <property type="entry name" value="Peptidase_S1_PA"/>
</dbReference>
<evidence type="ECO:0000313" key="2">
    <source>
        <dbReference type="EMBL" id="CAK8685050.1"/>
    </source>
</evidence>
<dbReference type="PANTHER" id="PTHR21004:SF0">
    <property type="entry name" value="PEROXISOMAL LEADER PEPTIDE-PROCESSING PROTEASE"/>
    <property type="match status" value="1"/>
</dbReference>
<dbReference type="Gene3D" id="2.40.10.10">
    <property type="entry name" value="Trypsin-like serine proteases"/>
    <property type="match status" value="2"/>
</dbReference>
<dbReference type="SUPFAM" id="SSF50494">
    <property type="entry name" value="Trypsin-like serine proteases"/>
    <property type="match status" value="2"/>
</dbReference>
<sequence>MKGKMPKKEVGTVCNLAVESINSQKKYFWSGLVFGSDNDWFVISSFFPLAYILSCEELKEFGNKSYKSSFDVSVKCKAHVRMSNQDYVELPAVPLLAWKCIDFANVWNRVNIKQTYGILDSEKHFQHSCCVAHETEEFLPWFVLFQLRNANRSDAFVTRKIPGCKHKSQRLHNIDMQQGMAIWTSSCPFGDSAMTLFHGSLSKGILCNIIKDTVYIIDAHCLPGSEGGGVYSKKFHLIGIIVCSLVLKTQQMAGVSIACSAKTLWSSLRDVLATTSCRLHKSKVLYQLLSDCYHSTETDTSEVDSCTSSKPEVVSLHHRKGWGSGVVVGIDLTKGNSYILLVTCCHVVEPSANNILHAKFYCGLKNRMTLNAHVVYCSRKSWLDFAVLKIYCSTEIAENILSGIKTYVNKIGNMVYSVNYAVHYKKGQLVFARGHCLFETDAFQPTITHGVISSIGFSPKSFLPHISQVPILLHTTCIVHDGASGGALYSTSQNLFYGIIVNNVKETYADDKQILYPQVSFILPAQLFMPAVKGFLLNSNKTFSLLEDLASNVEISKNWLRNEISSKKTSHISKL</sequence>
<dbReference type="Pfam" id="PF13365">
    <property type="entry name" value="Trypsin_2"/>
    <property type="match status" value="1"/>
</dbReference>
<keyword evidence="1" id="KW-0645">Protease</keyword>
<gene>
    <name evidence="2" type="ORF">CVLEPA_LOCUS16209</name>
</gene>
<dbReference type="EMBL" id="CAWYQH010000098">
    <property type="protein sequence ID" value="CAK8685050.1"/>
    <property type="molecule type" value="Genomic_DNA"/>
</dbReference>
<keyword evidence="1" id="KW-0576">Peroxisome</keyword>
<comment type="function">
    <text evidence="1">Peroxisomal protease that mediates both the removal of the leader peptide from proteins containing a PTS2 target sequence and processes several PTS1-containing proteins. Catalyzes the processing of PTS1-proteins involved in the peroxisomal beta-oxidation of fatty acids.</text>
</comment>
<evidence type="ECO:0000313" key="3">
    <source>
        <dbReference type="Proteomes" id="UP001642483"/>
    </source>
</evidence>
<comment type="caution">
    <text evidence="2">The sequence shown here is derived from an EMBL/GenBank/DDBJ whole genome shotgun (WGS) entry which is preliminary data.</text>
</comment>
<organism evidence="2 3">
    <name type="scientific">Clavelina lepadiformis</name>
    <name type="common">Light-bulb sea squirt</name>
    <name type="synonym">Ascidia lepadiformis</name>
    <dbReference type="NCBI Taxonomy" id="159417"/>
    <lineage>
        <taxon>Eukaryota</taxon>
        <taxon>Metazoa</taxon>
        <taxon>Chordata</taxon>
        <taxon>Tunicata</taxon>
        <taxon>Ascidiacea</taxon>
        <taxon>Aplousobranchia</taxon>
        <taxon>Clavelinidae</taxon>
        <taxon>Clavelina</taxon>
    </lineage>
</organism>
<comment type="similarity">
    <text evidence="1">Belongs to the peptidase S1B family.</text>
</comment>
<evidence type="ECO:0000256" key="1">
    <source>
        <dbReference type="PIRNR" id="PIRNR037989"/>
    </source>
</evidence>
<reference evidence="2 3" key="1">
    <citation type="submission" date="2024-02" db="EMBL/GenBank/DDBJ databases">
        <authorList>
            <person name="Daric V."/>
            <person name="Darras S."/>
        </authorList>
    </citation>
    <scope>NUCLEOTIDE SEQUENCE [LARGE SCALE GENOMIC DNA]</scope>
</reference>
<dbReference type="PANTHER" id="PTHR21004">
    <property type="entry name" value="SERINE PROTEASE-RELATED"/>
    <property type="match status" value="1"/>
</dbReference>